<name>A0ABN8X239_9GAMM</name>
<evidence type="ECO:0000313" key="2">
    <source>
        <dbReference type="Proteomes" id="UP001162030"/>
    </source>
</evidence>
<accession>A0ABN8X239</accession>
<keyword evidence="2" id="KW-1185">Reference proteome</keyword>
<evidence type="ECO:0000313" key="1">
    <source>
        <dbReference type="EMBL" id="CAI8766649.1"/>
    </source>
</evidence>
<gene>
    <name evidence="1" type="ORF">MSZNOR_0946</name>
</gene>
<dbReference type="Proteomes" id="UP001162030">
    <property type="component" value="Chromosome"/>
</dbReference>
<protein>
    <submittedName>
        <fullName evidence="1">Uncharacterized protein</fullName>
    </submittedName>
</protein>
<proteinExistence type="predicted"/>
<sequence>MDRKQQIGSLAAFFCHRIKHGRIDLRLDSLSDLVTMPLAQSNFDNLARMLKLVDYRRG</sequence>
<reference evidence="1 2" key="1">
    <citation type="submission" date="2023-03" db="EMBL/GenBank/DDBJ databases">
        <authorList>
            <person name="Pearce D."/>
        </authorList>
    </citation>
    <scope>NUCLEOTIDE SEQUENCE [LARGE SCALE GENOMIC DNA]</scope>
    <source>
        <strain evidence="1">Msz</strain>
    </source>
</reference>
<organism evidence="1 2">
    <name type="scientific">Methylocaldum szegediense</name>
    <dbReference type="NCBI Taxonomy" id="73780"/>
    <lineage>
        <taxon>Bacteria</taxon>
        <taxon>Pseudomonadati</taxon>
        <taxon>Pseudomonadota</taxon>
        <taxon>Gammaproteobacteria</taxon>
        <taxon>Methylococcales</taxon>
        <taxon>Methylococcaceae</taxon>
        <taxon>Methylocaldum</taxon>
    </lineage>
</organism>
<dbReference type="EMBL" id="OX458333">
    <property type="protein sequence ID" value="CAI8766649.1"/>
    <property type="molecule type" value="Genomic_DNA"/>
</dbReference>